<accession>A0ABU0UFA0</accession>
<dbReference type="EMBL" id="JAUTBL010000001">
    <property type="protein sequence ID" value="MDQ1183563.1"/>
    <property type="molecule type" value="Genomic_DNA"/>
</dbReference>
<dbReference type="RefSeq" id="WP_306928543.1">
    <property type="nucleotide sequence ID" value="NZ_JAUTBL010000001.1"/>
</dbReference>
<evidence type="ECO:0000256" key="1">
    <source>
        <dbReference type="SAM" id="MobiDB-lite"/>
    </source>
</evidence>
<name>A0ABU0UFA0_9HYPH</name>
<feature type="compositionally biased region" description="Basic and acidic residues" evidence="1">
    <location>
        <begin position="14"/>
        <end position="23"/>
    </location>
</feature>
<dbReference type="InterPro" id="IPR046367">
    <property type="entry name" value="GapR-like_DNA-bd"/>
</dbReference>
<protein>
    <submittedName>
        <fullName evidence="3">Uncharacterized protein (UPF0335 family)</fullName>
    </submittedName>
</protein>
<proteinExistence type="predicted"/>
<evidence type="ECO:0000313" key="3">
    <source>
        <dbReference type="EMBL" id="MDQ1183563.1"/>
    </source>
</evidence>
<sequence length="110" mass="11985">MAGDYDPYAIGGKPSDEGPRERVGASVGAGTSAANELRAIIERMERLAEEKSAIGDDEKAEMANAKARGFDTKAIRKIIKLRKQDPAQRTNEQTVLETYMAALGMLEDEQ</sequence>
<reference evidence="3 4" key="1">
    <citation type="submission" date="2023-07" db="EMBL/GenBank/DDBJ databases">
        <title>Functional and genomic diversity of the sorghum phyllosphere microbiome.</title>
        <authorList>
            <person name="Shade A."/>
        </authorList>
    </citation>
    <scope>NUCLEOTIDE SEQUENCE [LARGE SCALE GENOMIC DNA]</scope>
    <source>
        <strain evidence="3 4">SORGH_AS_1126</strain>
    </source>
</reference>
<dbReference type="Pfam" id="PF10073">
    <property type="entry name" value="GapR_DNA-bd"/>
    <property type="match status" value="1"/>
</dbReference>
<feature type="domain" description="GapR-like DNA-binding" evidence="2">
    <location>
        <begin position="33"/>
        <end position="104"/>
    </location>
</feature>
<dbReference type="NCBIfam" id="NF010247">
    <property type="entry name" value="PRK13694.1"/>
    <property type="match status" value="1"/>
</dbReference>
<dbReference type="Proteomes" id="UP001224781">
    <property type="component" value="Unassembled WGS sequence"/>
</dbReference>
<gene>
    <name evidence="3" type="ORF">QE408_000685</name>
</gene>
<organism evidence="3 4">
    <name type="scientific">Agrobacterium larrymoorei</name>
    <dbReference type="NCBI Taxonomy" id="160699"/>
    <lineage>
        <taxon>Bacteria</taxon>
        <taxon>Pseudomonadati</taxon>
        <taxon>Pseudomonadota</taxon>
        <taxon>Alphaproteobacteria</taxon>
        <taxon>Hyphomicrobiales</taxon>
        <taxon>Rhizobiaceae</taxon>
        <taxon>Rhizobium/Agrobacterium group</taxon>
        <taxon>Agrobacterium</taxon>
    </lineage>
</organism>
<comment type="caution">
    <text evidence="3">The sequence shown here is derived from an EMBL/GenBank/DDBJ whole genome shotgun (WGS) entry which is preliminary data.</text>
</comment>
<evidence type="ECO:0000313" key="4">
    <source>
        <dbReference type="Proteomes" id="UP001224781"/>
    </source>
</evidence>
<evidence type="ECO:0000259" key="2">
    <source>
        <dbReference type="Pfam" id="PF10073"/>
    </source>
</evidence>
<feature type="region of interest" description="Disordered" evidence="1">
    <location>
        <begin position="1"/>
        <end position="29"/>
    </location>
</feature>
<keyword evidence="4" id="KW-1185">Reference proteome</keyword>